<dbReference type="OrthoDB" id="9802561at2"/>
<dbReference type="FunFam" id="3.90.550.10:FF:000003">
    <property type="entry name" value="2-C-methyl-D-erythritol 4-phosphate cytidylyltransferase"/>
    <property type="match status" value="1"/>
</dbReference>
<keyword evidence="5" id="KW-1185">Reference proteome</keyword>
<comment type="catalytic activity">
    <reaction evidence="3">
        <text>2-C-methyl-D-erythritol 4-phosphate + CTP + H(+) = 4-CDP-2-C-methyl-D-erythritol + diphosphate</text>
        <dbReference type="Rhea" id="RHEA:13429"/>
        <dbReference type="ChEBI" id="CHEBI:15378"/>
        <dbReference type="ChEBI" id="CHEBI:33019"/>
        <dbReference type="ChEBI" id="CHEBI:37563"/>
        <dbReference type="ChEBI" id="CHEBI:57823"/>
        <dbReference type="ChEBI" id="CHEBI:58262"/>
        <dbReference type="EC" id="2.7.7.60"/>
    </reaction>
</comment>
<dbReference type="EC" id="2.7.7.60" evidence="3"/>
<dbReference type="STRING" id="1125712.HMPREF1316_1235"/>
<reference evidence="4 5" key="1">
    <citation type="submission" date="2013-08" db="EMBL/GenBank/DDBJ databases">
        <authorList>
            <person name="Durkin A.S."/>
            <person name="Haft D.R."/>
            <person name="McCorrison J."/>
            <person name="Torralba M."/>
            <person name="Gillis M."/>
            <person name="Haft D.H."/>
            <person name="Methe B."/>
            <person name="Sutton G."/>
            <person name="Nelson K.E."/>
        </authorList>
    </citation>
    <scope>NUCLEOTIDE SEQUENCE [LARGE SCALE GENOMIC DNA]</scope>
    <source>
        <strain evidence="4 5">F0195</strain>
    </source>
</reference>
<evidence type="ECO:0000313" key="5">
    <source>
        <dbReference type="Proteomes" id="UP000016638"/>
    </source>
</evidence>
<evidence type="ECO:0000256" key="2">
    <source>
        <dbReference type="ARBA" id="ARBA00022695"/>
    </source>
</evidence>
<dbReference type="GO" id="GO:0019288">
    <property type="term" value="P:isopentenyl diphosphate biosynthetic process, methylerythritol 4-phosphate pathway"/>
    <property type="evidence" value="ECO:0007669"/>
    <property type="project" value="UniProtKB-UniRule"/>
</dbReference>
<protein>
    <recommendedName>
        <fullName evidence="3">2-C-methyl-D-erythritol 4-phosphate cytidylyltransferase</fullName>
        <ecNumber evidence="3">2.7.7.60</ecNumber>
    </recommendedName>
    <alternativeName>
        <fullName evidence="3">4-diphosphocytidyl-2C-methyl-D-erythritol synthase</fullName>
    </alternativeName>
    <alternativeName>
        <fullName evidence="3">MEP cytidylyltransferase</fullName>
        <shortName evidence="3">MCT</shortName>
    </alternativeName>
</protein>
<feature type="site" description="Transition state stabilizer" evidence="3">
    <location>
        <position position="45"/>
    </location>
</feature>
<proteinExistence type="inferred from homology"/>
<dbReference type="InterPro" id="IPR029044">
    <property type="entry name" value="Nucleotide-diphossugar_trans"/>
</dbReference>
<dbReference type="GO" id="GO:0050518">
    <property type="term" value="F:2-C-methyl-D-erythritol 4-phosphate cytidylyltransferase activity"/>
    <property type="evidence" value="ECO:0007669"/>
    <property type="project" value="UniProtKB-UniRule"/>
</dbReference>
<sequence length="268" mass="28406">MSVPGLTPTPCVLPQRLAAPERSADTCALIVAGGVGERFGDACGKQYVELCGLPIVCWSLIAFDRAPSVAQIVLVVAEGRLQDVRSEVLPRVSLDAPVVLARGGATRQDSVSAGLAAMDETLALVAVHDAARPLIETPAIETCVARLRADEGLDGAICAARSTDTLKLVEGETVVATPDRSFYWAAQTPQAFRTRTLKAAHRAARFDDYRGTDDASLVERRGGRIACVETSTTNLKVTHPNDFLIAQAFMEARLMSEGCGISPMEGGL</sequence>
<dbReference type="PATRIC" id="fig|1125712.3.peg.2231"/>
<feature type="site" description="Transition state stabilizer" evidence="3">
    <location>
        <position position="38"/>
    </location>
</feature>
<dbReference type="PANTHER" id="PTHR32125">
    <property type="entry name" value="2-C-METHYL-D-ERYTHRITOL 4-PHOSPHATE CYTIDYLYLTRANSFERASE, CHLOROPLASTIC"/>
    <property type="match status" value="1"/>
</dbReference>
<feature type="site" description="Positions MEP for the nucleophilic attack" evidence="3">
    <location>
        <position position="180"/>
    </location>
</feature>
<dbReference type="InterPro" id="IPR001228">
    <property type="entry name" value="IspD"/>
</dbReference>
<keyword evidence="1 3" id="KW-0808">Transferase</keyword>
<keyword evidence="3" id="KW-0414">Isoprene biosynthesis</keyword>
<comment type="caution">
    <text evidence="4">The sequence shown here is derived from an EMBL/GenBank/DDBJ whole genome shotgun (WGS) entry which is preliminary data.</text>
</comment>
<keyword evidence="2 3" id="KW-0548">Nucleotidyltransferase</keyword>
<evidence type="ECO:0000313" key="4">
    <source>
        <dbReference type="EMBL" id="ERL06329.1"/>
    </source>
</evidence>
<evidence type="ECO:0000256" key="1">
    <source>
        <dbReference type="ARBA" id="ARBA00022679"/>
    </source>
</evidence>
<dbReference type="eggNOG" id="COG1211">
    <property type="taxonomic scope" value="Bacteria"/>
</dbReference>
<accession>U2SZV6</accession>
<dbReference type="RefSeq" id="WP_021727102.1">
    <property type="nucleotide sequence ID" value="NZ_AWEZ01000067.1"/>
</dbReference>
<comment type="function">
    <text evidence="3">Catalyzes the formation of 4-diphosphocytidyl-2-C-methyl-D-erythritol from CTP and 2-C-methyl-D-erythritol 4-phosphate (MEP).</text>
</comment>
<evidence type="ECO:0000256" key="3">
    <source>
        <dbReference type="HAMAP-Rule" id="MF_00108"/>
    </source>
</evidence>
<dbReference type="EMBL" id="AWEZ01000067">
    <property type="protein sequence ID" value="ERL06329.1"/>
    <property type="molecule type" value="Genomic_DNA"/>
</dbReference>
<feature type="site" description="Positions MEP for the nucleophilic attack" evidence="3">
    <location>
        <position position="236"/>
    </location>
</feature>
<dbReference type="InterPro" id="IPR050088">
    <property type="entry name" value="IspD/TarI_cytidylyltransf_bact"/>
</dbReference>
<dbReference type="UniPathway" id="UPA00056">
    <property type="reaction ID" value="UER00093"/>
</dbReference>
<dbReference type="PANTHER" id="PTHR32125:SF4">
    <property type="entry name" value="2-C-METHYL-D-ERYTHRITOL 4-PHOSPHATE CYTIDYLYLTRANSFERASE, CHLOROPLASTIC"/>
    <property type="match status" value="1"/>
</dbReference>
<dbReference type="NCBIfam" id="TIGR00453">
    <property type="entry name" value="ispD"/>
    <property type="match status" value="1"/>
</dbReference>
<dbReference type="Proteomes" id="UP000016638">
    <property type="component" value="Unassembled WGS sequence"/>
</dbReference>
<organism evidence="4 5">
    <name type="scientific">Olsenella profusa F0195</name>
    <dbReference type="NCBI Taxonomy" id="1125712"/>
    <lineage>
        <taxon>Bacteria</taxon>
        <taxon>Bacillati</taxon>
        <taxon>Actinomycetota</taxon>
        <taxon>Coriobacteriia</taxon>
        <taxon>Coriobacteriales</taxon>
        <taxon>Atopobiaceae</taxon>
        <taxon>Olsenella</taxon>
    </lineage>
</organism>
<comment type="pathway">
    <text evidence="3">Isoprenoid biosynthesis; isopentenyl diphosphate biosynthesis via DXP pathway; isopentenyl diphosphate from 1-deoxy-D-xylulose 5-phosphate: step 2/6.</text>
</comment>
<dbReference type="Pfam" id="PF01128">
    <property type="entry name" value="IspD"/>
    <property type="match status" value="1"/>
</dbReference>
<dbReference type="HAMAP" id="MF_00108">
    <property type="entry name" value="IspD"/>
    <property type="match status" value="1"/>
</dbReference>
<gene>
    <name evidence="3 4" type="primary">ispD</name>
    <name evidence="4" type="ORF">HMPREF1316_1235</name>
</gene>
<comment type="similarity">
    <text evidence="3">Belongs to the IspD/TarI cytidylyltransferase family. IspD subfamily.</text>
</comment>
<dbReference type="AlphaFoldDB" id="U2SZV6"/>
<dbReference type="Gene3D" id="3.90.550.10">
    <property type="entry name" value="Spore Coat Polysaccharide Biosynthesis Protein SpsA, Chain A"/>
    <property type="match status" value="1"/>
</dbReference>
<dbReference type="CDD" id="cd02516">
    <property type="entry name" value="CDP-ME_synthetase"/>
    <property type="match status" value="1"/>
</dbReference>
<dbReference type="InterPro" id="IPR034683">
    <property type="entry name" value="IspD/TarI"/>
</dbReference>
<dbReference type="SUPFAM" id="SSF53448">
    <property type="entry name" value="Nucleotide-diphospho-sugar transferases"/>
    <property type="match status" value="1"/>
</dbReference>
<name>U2SZV6_9ACTN</name>